<dbReference type="WBParaSite" id="NBR_0001710201-mRNA-1">
    <property type="protein sequence ID" value="NBR_0001710201-mRNA-1"/>
    <property type="gene ID" value="NBR_0001710201"/>
</dbReference>
<organism evidence="4">
    <name type="scientific">Nippostrongylus brasiliensis</name>
    <name type="common">Rat hookworm</name>
    <dbReference type="NCBI Taxonomy" id="27835"/>
    <lineage>
        <taxon>Eukaryota</taxon>
        <taxon>Metazoa</taxon>
        <taxon>Ecdysozoa</taxon>
        <taxon>Nematoda</taxon>
        <taxon>Chromadorea</taxon>
        <taxon>Rhabditida</taxon>
        <taxon>Rhabditina</taxon>
        <taxon>Rhabditomorpha</taxon>
        <taxon>Strongyloidea</taxon>
        <taxon>Heligmosomidae</taxon>
        <taxon>Nippostrongylus</taxon>
    </lineage>
</organism>
<reference evidence="2 3" key="2">
    <citation type="submission" date="2018-11" db="EMBL/GenBank/DDBJ databases">
        <authorList>
            <consortium name="Pathogen Informatics"/>
        </authorList>
    </citation>
    <scope>NUCLEOTIDE SEQUENCE [LARGE SCALE GENOMIC DNA]</scope>
</reference>
<evidence type="ECO:0000256" key="1">
    <source>
        <dbReference type="SAM" id="MobiDB-lite"/>
    </source>
</evidence>
<evidence type="ECO:0000313" key="4">
    <source>
        <dbReference type="WBParaSite" id="NBR_0001710201-mRNA-1"/>
    </source>
</evidence>
<dbReference type="EMBL" id="UYSL01022560">
    <property type="protein sequence ID" value="VDL80716.1"/>
    <property type="molecule type" value="Genomic_DNA"/>
</dbReference>
<proteinExistence type="predicted"/>
<name>A0A0N4YJG3_NIPBR</name>
<sequence length="193" mass="21593">MEPPMTDGRLSAGRQKFRGRSSCSAVRDEGCHHKSSEPELPRRCLVIKRTHPEDGVERTELRLVTYQKAGRKVDQAHVLMEAAQYLQERADDAECGGGRGHGNSHSTTYESVTGGGTKLVRYFSRRADESDDREWSIITGLAERLLLDVTDCVRKERPLSCGLLNSIKELNNLAKSAMLNSEFRQTAPAVRHK</sequence>
<feature type="region of interest" description="Disordered" evidence="1">
    <location>
        <begin position="1"/>
        <end position="38"/>
    </location>
</feature>
<keyword evidence="3" id="KW-1185">Reference proteome</keyword>
<gene>
    <name evidence="2" type="ORF">NBR_LOCUS17103</name>
</gene>
<dbReference type="AlphaFoldDB" id="A0A0N4YJG3"/>
<accession>A0A0N4YJG3</accession>
<protein>
    <submittedName>
        <fullName evidence="2 4">Uncharacterized protein</fullName>
    </submittedName>
</protein>
<evidence type="ECO:0000313" key="3">
    <source>
        <dbReference type="Proteomes" id="UP000271162"/>
    </source>
</evidence>
<feature type="compositionally biased region" description="Basic and acidic residues" evidence="1">
    <location>
        <begin position="26"/>
        <end position="38"/>
    </location>
</feature>
<reference evidence="4" key="1">
    <citation type="submission" date="2017-02" db="UniProtKB">
        <authorList>
            <consortium name="WormBaseParasite"/>
        </authorList>
    </citation>
    <scope>IDENTIFICATION</scope>
</reference>
<evidence type="ECO:0000313" key="2">
    <source>
        <dbReference type="EMBL" id="VDL80716.1"/>
    </source>
</evidence>
<dbReference type="Proteomes" id="UP000271162">
    <property type="component" value="Unassembled WGS sequence"/>
</dbReference>